<evidence type="ECO:0000256" key="1">
    <source>
        <dbReference type="ARBA" id="ARBA00004202"/>
    </source>
</evidence>
<evidence type="ECO:0000256" key="8">
    <source>
        <dbReference type="ARBA" id="ARBA00023136"/>
    </source>
</evidence>
<evidence type="ECO:0000256" key="6">
    <source>
        <dbReference type="ARBA" id="ARBA00022840"/>
    </source>
</evidence>
<comment type="function">
    <text evidence="9">Part of an ABC transporter complex. Responsible for energy coupling to the transport system.</text>
</comment>
<evidence type="ECO:0000256" key="4">
    <source>
        <dbReference type="ARBA" id="ARBA00022475"/>
    </source>
</evidence>
<gene>
    <name evidence="11" type="ORF">HWQ67_13320</name>
</gene>
<evidence type="ECO:0000259" key="10">
    <source>
        <dbReference type="PROSITE" id="PS50893"/>
    </source>
</evidence>
<dbReference type="InterPro" id="IPR003439">
    <property type="entry name" value="ABC_transporter-like_ATP-bd"/>
</dbReference>
<evidence type="ECO:0000313" key="11">
    <source>
        <dbReference type="EMBL" id="MBV6342563.1"/>
    </source>
</evidence>
<reference evidence="11 12" key="1">
    <citation type="journal article" date="2020" name="J Geophys Res Biogeosci">
        <title>Magnetotaxis as an Adaptation to Enable Bacterial Shuttling of Microbial Sulfur and Sulfur Cycling Across Aquatic Oxic#Anoxic Interfaces.</title>
        <authorList>
            <person name="Li J."/>
            <person name="Liu P."/>
            <person name="Wang J."/>
            <person name="Roberts A.P."/>
            <person name="Pan Y."/>
        </authorList>
    </citation>
    <scope>NUCLEOTIDE SEQUENCE [LARGE SCALE GENOMIC DNA]</scope>
    <source>
        <strain evidence="11 12">MYR-1_YQ</strain>
    </source>
</reference>
<evidence type="ECO:0000256" key="7">
    <source>
        <dbReference type="ARBA" id="ARBA00022967"/>
    </source>
</evidence>
<keyword evidence="6 9" id="KW-0067">ATP-binding</keyword>
<evidence type="ECO:0000256" key="3">
    <source>
        <dbReference type="ARBA" id="ARBA00022448"/>
    </source>
</evidence>
<dbReference type="NCBIfam" id="TIGR01166">
    <property type="entry name" value="cbiO"/>
    <property type="match status" value="1"/>
</dbReference>
<proteinExistence type="inferred from homology"/>
<evidence type="ECO:0000256" key="2">
    <source>
        <dbReference type="ARBA" id="ARBA00005417"/>
    </source>
</evidence>
<comment type="similarity">
    <text evidence="2 9">Belongs to the ABC transporter superfamily.</text>
</comment>
<dbReference type="InterPro" id="IPR003593">
    <property type="entry name" value="AAA+_ATPase"/>
</dbReference>
<name>A0ABS6S2E4_9BACT</name>
<keyword evidence="4 9" id="KW-1003">Cell membrane</keyword>
<protein>
    <recommendedName>
        <fullName evidence="9">ABC transporter ATP-binding protein</fullName>
    </recommendedName>
</protein>
<dbReference type="InterPro" id="IPR050095">
    <property type="entry name" value="ECF_ABC_transporter_ATP-bd"/>
</dbReference>
<accession>A0ABS6S2E4</accession>
<dbReference type="PROSITE" id="PS50893">
    <property type="entry name" value="ABC_TRANSPORTER_2"/>
    <property type="match status" value="1"/>
</dbReference>
<keyword evidence="5 9" id="KW-0547">Nucleotide-binding</keyword>
<dbReference type="RefSeq" id="WP_218253180.1">
    <property type="nucleotide sequence ID" value="NZ_JABXWD010000283.1"/>
</dbReference>
<dbReference type="PANTHER" id="PTHR43553:SF24">
    <property type="entry name" value="ENERGY-COUPLING FACTOR TRANSPORTER ATP-BINDING PROTEIN ECFA1"/>
    <property type="match status" value="1"/>
</dbReference>
<dbReference type="PANTHER" id="PTHR43553">
    <property type="entry name" value="HEAVY METAL TRANSPORTER"/>
    <property type="match status" value="1"/>
</dbReference>
<comment type="subcellular location">
    <subcellularLocation>
        <location evidence="1 9">Cell membrane</location>
        <topology evidence="1 9">Peripheral membrane protein</topology>
    </subcellularLocation>
</comment>
<evidence type="ECO:0000256" key="5">
    <source>
        <dbReference type="ARBA" id="ARBA00022741"/>
    </source>
</evidence>
<dbReference type="EMBL" id="JABXWD010000283">
    <property type="protein sequence ID" value="MBV6342563.1"/>
    <property type="molecule type" value="Genomic_DNA"/>
</dbReference>
<dbReference type="InterPro" id="IPR015856">
    <property type="entry name" value="ABC_transpr_CbiO/EcfA_su"/>
</dbReference>
<dbReference type="InterPro" id="IPR005876">
    <property type="entry name" value="Co_trans_ATP-bd"/>
</dbReference>
<sequence>MSQYIIQANDLTYNYPDGTAALRGLSVALEVGKKTAIIGPNGAGKSTFLLHLNAILRAREGNLFFKGKEFGYDRNSLRQLRKSVGVVFQDPDRQLFSASVAQDVSFGPMNLGLTVQEVTERTDWALKATGISHLKDKPAHLLSFGQKKLVTIAGVLAMQPEVIVLDEPTISLDVAHVALLVEILNALARDGVTLVMSTHDADLAYAWADNVVVIRDGTKVGEGSPVEVFSDGALLQDGVISRPFVLAVCDELKKKGFFSDMAVMPRTRDELLAAIQEKKERGGSAFFIAPGRTCPLQTPLP</sequence>
<keyword evidence="7" id="KW-1278">Translocase</keyword>
<keyword evidence="8 9" id="KW-0472">Membrane</keyword>
<dbReference type="InterPro" id="IPR017871">
    <property type="entry name" value="ABC_transporter-like_CS"/>
</dbReference>
<dbReference type="CDD" id="cd03225">
    <property type="entry name" value="ABC_cobalt_CbiO_domain1"/>
    <property type="match status" value="1"/>
</dbReference>
<dbReference type="GO" id="GO:0005524">
    <property type="term" value="F:ATP binding"/>
    <property type="evidence" value="ECO:0007669"/>
    <property type="project" value="UniProtKB-KW"/>
</dbReference>
<dbReference type="SMART" id="SM00382">
    <property type="entry name" value="AAA"/>
    <property type="match status" value="1"/>
</dbReference>
<evidence type="ECO:0000256" key="9">
    <source>
        <dbReference type="RuleBase" id="RU364103"/>
    </source>
</evidence>
<dbReference type="Pfam" id="PF00005">
    <property type="entry name" value="ABC_tran"/>
    <property type="match status" value="1"/>
</dbReference>
<dbReference type="Proteomes" id="UP001196980">
    <property type="component" value="Unassembled WGS sequence"/>
</dbReference>
<keyword evidence="12" id="KW-1185">Reference proteome</keyword>
<comment type="caution">
    <text evidence="11">The sequence shown here is derived from an EMBL/GenBank/DDBJ whole genome shotgun (WGS) entry which is preliminary data.</text>
</comment>
<organism evidence="11 12">
    <name type="scientific">Candidatus Magnetobacterium casense</name>
    <dbReference type="NCBI Taxonomy" id="1455061"/>
    <lineage>
        <taxon>Bacteria</taxon>
        <taxon>Pseudomonadati</taxon>
        <taxon>Nitrospirota</taxon>
        <taxon>Thermodesulfovibrionia</taxon>
        <taxon>Thermodesulfovibrionales</taxon>
        <taxon>Candidatus Magnetobacteriaceae</taxon>
        <taxon>Candidatus Magnetobacterium</taxon>
    </lineage>
</organism>
<feature type="domain" description="ABC transporter" evidence="10">
    <location>
        <begin position="6"/>
        <end position="241"/>
    </location>
</feature>
<keyword evidence="3 9" id="KW-0813">Transport</keyword>
<dbReference type="PROSITE" id="PS00211">
    <property type="entry name" value="ABC_TRANSPORTER_1"/>
    <property type="match status" value="1"/>
</dbReference>
<evidence type="ECO:0000313" key="12">
    <source>
        <dbReference type="Proteomes" id="UP001196980"/>
    </source>
</evidence>